<comment type="caution">
    <text evidence="2">The sequence shown here is derived from an EMBL/GenBank/DDBJ whole genome shotgun (WGS) entry which is preliminary data.</text>
</comment>
<dbReference type="EMBL" id="QCZH01000001">
    <property type="protein sequence ID" value="PWA11622.1"/>
    <property type="molecule type" value="Genomic_DNA"/>
</dbReference>
<dbReference type="InterPro" id="IPR010502">
    <property type="entry name" value="Carb-bd_dom_fam9"/>
</dbReference>
<gene>
    <name evidence="2" type="ORF">DB891_02105</name>
</gene>
<dbReference type="Pfam" id="PF06452">
    <property type="entry name" value="CBM9_1"/>
    <property type="match status" value="1"/>
</dbReference>
<dbReference type="SUPFAM" id="SSF49344">
    <property type="entry name" value="CBD9-like"/>
    <property type="match status" value="1"/>
</dbReference>
<dbReference type="GO" id="GO:0004553">
    <property type="term" value="F:hydrolase activity, hydrolyzing O-glycosyl compounds"/>
    <property type="evidence" value="ECO:0007669"/>
    <property type="project" value="InterPro"/>
</dbReference>
<proteinExistence type="predicted"/>
<accession>A0A2U1K2I5</accession>
<evidence type="ECO:0000313" key="2">
    <source>
        <dbReference type="EMBL" id="PWA11622.1"/>
    </source>
</evidence>
<keyword evidence="2" id="KW-0858">Xylan degradation</keyword>
<name>A0A2U1K2I5_9FLAO</name>
<feature type="domain" description="Carbohydrate-binding" evidence="1">
    <location>
        <begin position="20"/>
        <end position="215"/>
    </location>
</feature>
<dbReference type="GO" id="GO:0030246">
    <property type="term" value="F:carbohydrate binding"/>
    <property type="evidence" value="ECO:0007669"/>
    <property type="project" value="InterPro"/>
</dbReference>
<evidence type="ECO:0000259" key="1">
    <source>
        <dbReference type="Pfam" id="PF06452"/>
    </source>
</evidence>
<keyword evidence="2" id="KW-0326">Glycosidase</keyword>
<dbReference type="GO" id="GO:0045493">
    <property type="term" value="P:xylan catabolic process"/>
    <property type="evidence" value="ECO:0007669"/>
    <property type="project" value="UniProtKB-KW"/>
</dbReference>
<reference evidence="2 3" key="1">
    <citation type="submission" date="2018-04" db="EMBL/GenBank/DDBJ databases">
        <title>Flavobacterium sp. nov., isolated from glacier ice.</title>
        <authorList>
            <person name="Liu Q."/>
            <person name="Xin Y.-H."/>
        </authorList>
    </citation>
    <scope>NUCLEOTIDE SEQUENCE [LARGE SCALE GENOMIC DNA]</scope>
    <source>
        <strain evidence="2 3">LB2P30</strain>
    </source>
</reference>
<dbReference type="Gene3D" id="2.60.40.1190">
    <property type="match status" value="1"/>
</dbReference>
<dbReference type="AlphaFoldDB" id="A0A2U1K2I5"/>
<dbReference type="RefSeq" id="WP_116760084.1">
    <property type="nucleotide sequence ID" value="NZ_QCZH01000001.1"/>
</dbReference>
<protein>
    <submittedName>
        <fullName evidence="2">Endoxylanase</fullName>
    </submittedName>
</protein>
<keyword evidence="3" id="KW-1185">Reference proteome</keyword>
<sequence>MNDEIKEYVVNLIEKNQLVISGKGDDELWDCAMPLTDFCSPWDSKKQSEITFKALWDRENLFFSFTVLDSSIHIEKLDDSIDSINNSDRVELFFRPDISLNPYYCLEIDSAARIMDFIAYPNKDFDFNWSWPKNDIVVKSSVNENSFTVEGSISIQSLKDFNLIKNNKIEVGVFRAKYFKGQNGCFEPTWITWVNPNTETPNFHIASSFGTFVLKE</sequence>
<organism evidence="2 3">
    <name type="scientific">Flavobacterium laiguense</name>
    <dbReference type="NCBI Taxonomy" id="2169409"/>
    <lineage>
        <taxon>Bacteria</taxon>
        <taxon>Pseudomonadati</taxon>
        <taxon>Bacteroidota</taxon>
        <taxon>Flavobacteriia</taxon>
        <taxon>Flavobacteriales</taxon>
        <taxon>Flavobacteriaceae</taxon>
        <taxon>Flavobacterium</taxon>
    </lineage>
</organism>
<dbReference type="Proteomes" id="UP000245618">
    <property type="component" value="Unassembled WGS sequence"/>
</dbReference>
<keyword evidence="2" id="KW-0378">Hydrolase</keyword>
<dbReference type="OrthoDB" id="9801646at2"/>
<keyword evidence="2" id="KW-0624">Polysaccharide degradation</keyword>
<evidence type="ECO:0000313" key="3">
    <source>
        <dbReference type="Proteomes" id="UP000245618"/>
    </source>
</evidence>
<keyword evidence="2" id="KW-0119">Carbohydrate metabolism</keyword>